<evidence type="ECO:0000256" key="2">
    <source>
        <dbReference type="SAM" id="MobiDB-lite"/>
    </source>
</evidence>
<feature type="region of interest" description="Disordered" evidence="2">
    <location>
        <begin position="464"/>
        <end position="491"/>
    </location>
</feature>
<feature type="zinc finger region" description="C3H1-type" evidence="1">
    <location>
        <begin position="14"/>
        <end position="42"/>
    </location>
</feature>
<dbReference type="EMBL" id="LN714482">
    <property type="protein sequence ID" value="CEL66684.1"/>
    <property type="molecule type" value="Genomic_DNA"/>
</dbReference>
<evidence type="ECO:0000313" key="4">
    <source>
        <dbReference type="EMBL" id="CEL66684.1"/>
    </source>
</evidence>
<dbReference type="GO" id="GO:0008270">
    <property type="term" value="F:zinc ion binding"/>
    <property type="evidence" value="ECO:0007669"/>
    <property type="project" value="UniProtKB-KW"/>
</dbReference>
<organism evidence="4">
    <name type="scientific">Neospora caninum (strain Liverpool)</name>
    <dbReference type="NCBI Taxonomy" id="572307"/>
    <lineage>
        <taxon>Eukaryota</taxon>
        <taxon>Sar</taxon>
        <taxon>Alveolata</taxon>
        <taxon>Apicomplexa</taxon>
        <taxon>Conoidasida</taxon>
        <taxon>Coccidia</taxon>
        <taxon>Eucoccidiorida</taxon>
        <taxon>Eimeriorina</taxon>
        <taxon>Sarcocystidae</taxon>
        <taxon>Neospora</taxon>
    </lineage>
</organism>
<evidence type="ECO:0000259" key="3">
    <source>
        <dbReference type="PROSITE" id="PS50103"/>
    </source>
</evidence>
<feature type="region of interest" description="Disordered" evidence="2">
    <location>
        <begin position="644"/>
        <end position="683"/>
    </location>
</feature>
<protein>
    <submittedName>
        <fullName evidence="4">Zinc finger (CCCH type) protein, putative</fullName>
    </submittedName>
</protein>
<sequence>MACAPLLTEDDLLRFRTKACLRLAQGSCSFGLDRCQYCHSSVWTRRSPFFPVGAHQQRNQDDRPQGTVALLRYLPVACSNLIVSDGNITAVPCHRGQSCPFAHSRDEIVYHPLLYKTEECDNHETSRCNTYYCWKAHGTKERRKPPKLRLGLIKGVDVQVFYPGITVVQLNSSGQKPISGKGKSSETSKGCGGGQCKVNPRRGSKAGPSKRDCEHMAGTSPFPVRNVEKTPTFFSCSDEAPFSFTHGAPALFQTKHLPTQPTVSAAAVTAALRDAAWEDTRQLYDRQALTDYQTAEATARFAGLLNLANVTGVPVSNSGTDAQAYSQKVAEMLQRSAETVIGINSKPAATGPHGPGEESDDRCVTVGNAAALIAVMRLQANWLLGKNSDMNVEECRAEGKHPKNFAEIASEEGYAEGDMFGCLHSAAVASSSPYRRTNGEFDRLPNWRRLAADQSHTVTRANSDGELLLSPGGRSSRQGSEQSCSRTVSTSGCDNTYEGGSFLQVPPAIKTDSAVDDEMPILDLARCESTWVRKACEGETQVASETAFNDAKMSECRPVSVQLHKHSSQLLEPRASDSPRLSAATGDTESRFEDGMSLPPRQIWAQKVIASRAVNGRDTRRLESRAVTAGSSIEESQIDGGRYTRRDGEEYAEGPRFLSSRAYGDKRQATDSTFGGSSRSASGEKLVQGDEIWGGQDALDVGANFSGGRPVSAIMGQQEINRGQTAQRNEGIETARPQLRQAVNALEFIKDGNAEDFKNDFLLAVTKELLKLVLGGDAHKATASEASIQRWHSNGIIQETFPHVQPNECPGEQSSVTPGLLTASNGVTDGHFLWSPIIKKRLDTHSAISSESDNTVWWP</sequence>
<proteinExistence type="predicted"/>
<keyword evidence="1" id="KW-0479">Metal-binding</keyword>
<accession>A0A0F7U9V3</accession>
<feature type="compositionally biased region" description="Low complexity" evidence="2">
    <location>
        <begin position="179"/>
        <end position="189"/>
    </location>
</feature>
<dbReference type="PROSITE" id="PS50103">
    <property type="entry name" value="ZF_C3H1"/>
    <property type="match status" value="1"/>
</dbReference>
<dbReference type="InterPro" id="IPR000571">
    <property type="entry name" value="Znf_CCCH"/>
</dbReference>
<evidence type="ECO:0000256" key="1">
    <source>
        <dbReference type="PROSITE-ProRule" id="PRU00723"/>
    </source>
</evidence>
<keyword evidence="1" id="KW-0862">Zinc</keyword>
<feature type="domain" description="C3H1-type" evidence="3">
    <location>
        <begin position="14"/>
        <end position="42"/>
    </location>
</feature>
<dbReference type="SMART" id="SM00356">
    <property type="entry name" value="ZnF_C3H1"/>
    <property type="match status" value="3"/>
</dbReference>
<feature type="region of interest" description="Disordered" evidence="2">
    <location>
        <begin position="569"/>
        <end position="595"/>
    </location>
</feature>
<feature type="compositionally biased region" description="Low complexity" evidence="2">
    <location>
        <begin position="465"/>
        <end position="486"/>
    </location>
</feature>
<dbReference type="AlphaFoldDB" id="A0A0F7U9V3"/>
<reference evidence="4" key="1">
    <citation type="journal article" date="2015" name="PLoS ONE">
        <title>Comprehensive Evaluation of Toxoplasma gondii VEG and Neospora caninum LIV Genomes with Tachyzoite Stage Transcriptome and Proteome Defines Novel Transcript Features.</title>
        <authorList>
            <person name="Ramaprasad A."/>
            <person name="Mourier T."/>
            <person name="Naeem R."/>
            <person name="Malas T.B."/>
            <person name="Moussa E."/>
            <person name="Panigrahi A."/>
            <person name="Vermont S.J."/>
            <person name="Otto T.D."/>
            <person name="Wastling J."/>
            <person name="Pain A."/>
        </authorList>
    </citation>
    <scope>NUCLEOTIDE SEQUENCE</scope>
    <source>
        <strain evidence="4">Liverpool</strain>
    </source>
</reference>
<gene>
    <name evidence="4" type="ORF">BN1204_024950</name>
</gene>
<feature type="region of interest" description="Disordered" evidence="2">
    <location>
        <begin position="173"/>
        <end position="217"/>
    </location>
</feature>
<keyword evidence="1" id="KW-0863">Zinc-finger</keyword>
<name>A0A0F7U9V3_NEOCL</name>
<feature type="compositionally biased region" description="Polar residues" evidence="2">
    <location>
        <begin position="670"/>
        <end position="681"/>
    </location>
</feature>